<sequence length="181" mass="20036">MNNETQIHGVAVMGVVWSADRVSPLFGRKIRHLLADRGITTLEQTETYPAEAVVGSISEIAREFGSKPVASAGAVMAREASTQSECETSYAALQRLAELPEDWFDDPAEQYPIGRYTLEKEGSREARLGVTDAFPYPPDITKGSIRGALVSTGASPLRIERTRPRQSEQFAYYIKWNDDPE</sequence>
<evidence type="ECO:0000313" key="1">
    <source>
        <dbReference type="EMBL" id="SDJ33658.1"/>
    </source>
</evidence>
<keyword evidence="2" id="KW-1185">Reference proteome</keyword>
<name>A0A1G8SWM4_9EURY</name>
<reference evidence="1 2" key="1">
    <citation type="submission" date="2016-10" db="EMBL/GenBank/DDBJ databases">
        <authorList>
            <person name="de Groot N.N."/>
        </authorList>
    </citation>
    <scope>NUCLEOTIDE SEQUENCE [LARGE SCALE GENOMIC DNA]</scope>
    <source>
        <strain evidence="1 2">IBRC-M10015</strain>
    </source>
</reference>
<proteinExistence type="predicted"/>
<dbReference type="RefSeq" id="WP_092699199.1">
    <property type="nucleotide sequence ID" value="NZ_FNFC01000002.1"/>
</dbReference>
<accession>A0A1G8SWM4</accession>
<gene>
    <name evidence="1" type="ORF">SAMN05216226_102185</name>
</gene>
<dbReference type="AlphaFoldDB" id="A0A1G8SWM4"/>
<organism evidence="1 2">
    <name type="scientific">Halovenus aranensis</name>
    <dbReference type="NCBI Taxonomy" id="890420"/>
    <lineage>
        <taxon>Archaea</taxon>
        <taxon>Methanobacteriati</taxon>
        <taxon>Methanobacteriota</taxon>
        <taxon>Stenosarchaea group</taxon>
        <taxon>Halobacteria</taxon>
        <taxon>Halobacteriales</taxon>
        <taxon>Haloarculaceae</taxon>
        <taxon>Halovenus</taxon>
    </lineage>
</organism>
<evidence type="ECO:0000313" key="2">
    <source>
        <dbReference type="Proteomes" id="UP000198856"/>
    </source>
</evidence>
<protein>
    <submittedName>
        <fullName evidence="1">Uncharacterized protein</fullName>
    </submittedName>
</protein>
<dbReference type="EMBL" id="FNFC01000002">
    <property type="protein sequence ID" value="SDJ33658.1"/>
    <property type="molecule type" value="Genomic_DNA"/>
</dbReference>
<dbReference type="Proteomes" id="UP000198856">
    <property type="component" value="Unassembled WGS sequence"/>
</dbReference>